<dbReference type="EMBL" id="KB445559">
    <property type="protein sequence ID" value="EMC94027.1"/>
    <property type="molecule type" value="Genomic_DNA"/>
</dbReference>
<dbReference type="OrthoDB" id="2129688at2759"/>
<dbReference type="PANTHER" id="PTHR38119">
    <property type="entry name" value="BTB DOMAIN-CONTAINING PROTEIN-RELATED"/>
    <property type="match status" value="1"/>
</dbReference>
<dbReference type="HOGENOM" id="CLU_024519_3_1_1"/>
<dbReference type="KEGG" id="bcom:BAUCODRAFT_219049"/>
<evidence type="ECO:0000313" key="1">
    <source>
        <dbReference type="EMBL" id="EMC94027.1"/>
    </source>
</evidence>
<sequence length="424" mass="47726">MSRLEPFMGPYGLVELEEGAAFPHFNDGDVLVVISGARQYKLHSSLLRGSSIFFRIHLRDEWAAKLCTWATDRGVTTRYRFELRDSEDDPVSDSEIPYKLQMTGLDEMGRPINALVGFGLDLENGVAIDPHYEAFDIVLAAIYSMPIRFSSQLPDILPIAIKVVDVAEYLNCIEVVKSHIEAAILATTQTLYQSIANKPVEWLKFAVRMKSRVIYREGLIHGVGQFYIPGVVFNNAHNGDGGFVAHLDATTAEQLTYKAERAKYHVITTLKKLLSYYQDHLFKVNDGDGESISKGRYSSDIFGWMALTLFRQWLTTNISAITEASKPIPDMGFELCSRLAYGNRGYAGYGYLDTAAINEFNKDFPMSNKGIAAFRDQLDIIKDDVAGIVSHLMINESNVNLSLVRPEIKYFLFESPHELDYHFA</sequence>
<name>M2LIN5_BAUPA</name>
<evidence type="ECO:0000313" key="2">
    <source>
        <dbReference type="Proteomes" id="UP000011761"/>
    </source>
</evidence>
<keyword evidence="2" id="KW-1185">Reference proteome</keyword>
<dbReference type="Proteomes" id="UP000011761">
    <property type="component" value="Unassembled WGS sequence"/>
</dbReference>
<gene>
    <name evidence="1" type="ORF">BAUCODRAFT_219049</name>
</gene>
<protein>
    <recommendedName>
        <fullName evidence="3">BTB domain-containing protein</fullName>
    </recommendedName>
</protein>
<proteinExistence type="predicted"/>
<evidence type="ECO:0008006" key="3">
    <source>
        <dbReference type="Google" id="ProtNLM"/>
    </source>
</evidence>
<dbReference type="eggNOG" id="ENOG502SP6B">
    <property type="taxonomic scope" value="Eukaryota"/>
</dbReference>
<dbReference type="RefSeq" id="XP_007678993.1">
    <property type="nucleotide sequence ID" value="XM_007680803.1"/>
</dbReference>
<dbReference type="AlphaFoldDB" id="M2LIN5"/>
<accession>M2LIN5</accession>
<organism evidence="1 2">
    <name type="scientific">Baudoinia panamericana (strain UAMH 10762)</name>
    <name type="common">Angels' share fungus</name>
    <name type="synonym">Baudoinia compniacensis (strain UAMH 10762)</name>
    <dbReference type="NCBI Taxonomy" id="717646"/>
    <lineage>
        <taxon>Eukaryota</taxon>
        <taxon>Fungi</taxon>
        <taxon>Dikarya</taxon>
        <taxon>Ascomycota</taxon>
        <taxon>Pezizomycotina</taxon>
        <taxon>Dothideomycetes</taxon>
        <taxon>Dothideomycetidae</taxon>
        <taxon>Mycosphaerellales</taxon>
        <taxon>Teratosphaeriaceae</taxon>
        <taxon>Baudoinia</taxon>
    </lineage>
</organism>
<reference evidence="1 2" key="1">
    <citation type="journal article" date="2012" name="PLoS Pathog.">
        <title>Diverse lifestyles and strategies of plant pathogenesis encoded in the genomes of eighteen Dothideomycetes fungi.</title>
        <authorList>
            <person name="Ohm R.A."/>
            <person name="Feau N."/>
            <person name="Henrissat B."/>
            <person name="Schoch C.L."/>
            <person name="Horwitz B.A."/>
            <person name="Barry K.W."/>
            <person name="Condon B.J."/>
            <person name="Copeland A.C."/>
            <person name="Dhillon B."/>
            <person name="Glaser F."/>
            <person name="Hesse C.N."/>
            <person name="Kosti I."/>
            <person name="LaButti K."/>
            <person name="Lindquist E.A."/>
            <person name="Lucas S."/>
            <person name="Salamov A.A."/>
            <person name="Bradshaw R.E."/>
            <person name="Ciuffetti L."/>
            <person name="Hamelin R.C."/>
            <person name="Kema G.H.J."/>
            <person name="Lawrence C."/>
            <person name="Scott J.A."/>
            <person name="Spatafora J.W."/>
            <person name="Turgeon B.G."/>
            <person name="de Wit P.J.G.M."/>
            <person name="Zhong S."/>
            <person name="Goodwin S.B."/>
            <person name="Grigoriev I.V."/>
        </authorList>
    </citation>
    <scope>NUCLEOTIDE SEQUENCE [LARGE SCALE GENOMIC DNA]</scope>
    <source>
        <strain evidence="1 2">UAMH 10762</strain>
    </source>
</reference>
<dbReference type="PANTHER" id="PTHR38119:SF2">
    <property type="entry name" value="TRANSCRIPTION FACTOR DOMAIN-CONTAINING PROTEIN"/>
    <property type="match status" value="1"/>
</dbReference>
<dbReference type="GeneID" id="19109830"/>